<reference evidence="8" key="2">
    <citation type="submission" date="2021-10" db="EMBL/GenBank/DDBJ databases">
        <title>Phylogenomics reveals ancestral predisposition of the termite-cultivated fungus Termitomyces towards a domesticated lifestyle.</title>
        <authorList>
            <person name="Auxier B."/>
            <person name="Grum-Grzhimaylo A."/>
            <person name="Cardenas M.E."/>
            <person name="Lodge J.D."/>
            <person name="Laessoe T."/>
            <person name="Pedersen O."/>
            <person name="Smith M.E."/>
            <person name="Kuyper T.W."/>
            <person name="Franco-Molano E.A."/>
            <person name="Baroni T.J."/>
            <person name="Aanen D.K."/>
        </authorList>
    </citation>
    <scope>NUCLEOTIDE SEQUENCE</scope>
    <source>
        <strain evidence="8">D49</strain>
    </source>
</reference>
<accession>A0A9P7FU34</accession>
<feature type="compositionally biased region" description="Basic and acidic residues" evidence="4">
    <location>
        <begin position="1"/>
        <end position="17"/>
    </location>
</feature>
<evidence type="ECO:0000259" key="5">
    <source>
        <dbReference type="Pfam" id="PF06978"/>
    </source>
</evidence>
<dbReference type="InterPro" id="IPR039182">
    <property type="entry name" value="Pop1"/>
</dbReference>
<feature type="domain" description="Pop1 N-terminal" evidence="5">
    <location>
        <begin position="14"/>
        <end position="160"/>
    </location>
</feature>
<feature type="region of interest" description="Disordered" evidence="4">
    <location>
        <begin position="553"/>
        <end position="585"/>
    </location>
</feature>
<dbReference type="AlphaFoldDB" id="A0A9P7FU34"/>
<dbReference type="GO" id="GO:0000172">
    <property type="term" value="C:ribonuclease MRP complex"/>
    <property type="evidence" value="ECO:0007669"/>
    <property type="project" value="InterPro"/>
</dbReference>
<comment type="subcellular location">
    <subcellularLocation>
        <location evidence="1">Nucleus</location>
    </subcellularLocation>
</comment>
<dbReference type="PANTHER" id="PTHR22731">
    <property type="entry name" value="RIBONUCLEASES P/MRP PROTEIN SUBUNIT POP1"/>
    <property type="match status" value="1"/>
</dbReference>
<feature type="domain" description="POPLD" evidence="6">
    <location>
        <begin position="500"/>
        <end position="591"/>
    </location>
</feature>
<dbReference type="InterPro" id="IPR055079">
    <property type="entry name" value="POP1_C"/>
</dbReference>
<evidence type="ECO:0000256" key="2">
    <source>
        <dbReference type="ARBA" id="ARBA00022694"/>
    </source>
</evidence>
<dbReference type="SUPFAM" id="SSF103025">
    <property type="entry name" value="Folate-binding domain"/>
    <property type="match status" value="1"/>
</dbReference>
<keyword evidence="2" id="KW-0819">tRNA processing</keyword>
<evidence type="ECO:0000256" key="4">
    <source>
        <dbReference type="SAM" id="MobiDB-lite"/>
    </source>
</evidence>
<feature type="region of interest" description="Disordered" evidence="4">
    <location>
        <begin position="223"/>
        <end position="268"/>
    </location>
</feature>
<dbReference type="Pfam" id="PF08170">
    <property type="entry name" value="POPLD"/>
    <property type="match status" value="1"/>
</dbReference>
<evidence type="ECO:0000259" key="6">
    <source>
        <dbReference type="Pfam" id="PF08170"/>
    </source>
</evidence>
<feature type="region of interest" description="Disordered" evidence="4">
    <location>
        <begin position="1"/>
        <end position="25"/>
    </location>
</feature>
<evidence type="ECO:0000256" key="3">
    <source>
        <dbReference type="ARBA" id="ARBA00023242"/>
    </source>
</evidence>
<evidence type="ECO:0000259" key="7">
    <source>
        <dbReference type="Pfam" id="PF22770"/>
    </source>
</evidence>
<evidence type="ECO:0000256" key="1">
    <source>
        <dbReference type="ARBA" id="ARBA00004123"/>
    </source>
</evidence>
<evidence type="ECO:0000313" key="8">
    <source>
        <dbReference type="EMBL" id="KAG5638168.1"/>
    </source>
</evidence>
<feature type="domain" description="POP1 C-terminal" evidence="7">
    <location>
        <begin position="759"/>
        <end position="795"/>
    </location>
</feature>
<comment type="caution">
    <text evidence="8">The sequence shown here is derived from an EMBL/GenBank/DDBJ whole genome shotgun (WGS) entry which is preliminary data.</text>
</comment>
<keyword evidence="9" id="KW-1185">Reference proteome</keyword>
<dbReference type="GO" id="GO:0001682">
    <property type="term" value="P:tRNA 5'-leader removal"/>
    <property type="evidence" value="ECO:0007669"/>
    <property type="project" value="InterPro"/>
</dbReference>
<dbReference type="InterPro" id="IPR009723">
    <property type="entry name" value="Pop1_N"/>
</dbReference>
<dbReference type="Proteomes" id="UP000717328">
    <property type="component" value="Unassembled WGS sequence"/>
</dbReference>
<reference evidence="8" key="1">
    <citation type="submission" date="2021-02" db="EMBL/GenBank/DDBJ databases">
        <authorList>
            <person name="Nieuwenhuis M."/>
            <person name="Van De Peppel L.J.J."/>
        </authorList>
    </citation>
    <scope>NUCLEOTIDE SEQUENCE</scope>
    <source>
        <strain evidence="8">D49</strain>
    </source>
</reference>
<name>A0A9P7FU34_9AGAR</name>
<keyword evidence="3" id="KW-0539">Nucleus</keyword>
<protein>
    <submittedName>
        <fullName evidence="8">Uncharacterized protein</fullName>
    </submittedName>
</protein>
<dbReference type="Pfam" id="PF22770">
    <property type="entry name" value="POP1_C"/>
    <property type="match status" value="1"/>
</dbReference>
<feature type="compositionally biased region" description="Basic residues" evidence="4">
    <location>
        <begin position="245"/>
        <end position="254"/>
    </location>
</feature>
<dbReference type="GO" id="GO:0005655">
    <property type="term" value="C:nucleolar ribonuclease P complex"/>
    <property type="evidence" value="ECO:0007669"/>
    <property type="project" value="InterPro"/>
</dbReference>
<dbReference type="PANTHER" id="PTHR22731:SF3">
    <property type="entry name" value="RIBONUCLEASES P_MRP PROTEIN SUBUNIT POP1"/>
    <property type="match status" value="1"/>
</dbReference>
<dbReference type="Pfam" id="PF06978">
    <property type="entry name" value="POP1_N"/>
    <property type="match status" value="1"/>
</dbReference>
<dbReference type="OrthoDB" id="442863at2759"/>
<sequence>MAPKRKEAADGEENTGREKKKQKMAAARTIVVQSVKTVNAEAGPSTRPAGKGLNGLPSAIDVEKFAEMDPIRKKILGHSIPKLGKNKRIKRTEMFLRRQKDKLWLETHIWHAKRMKMENMWGYRLAVQPTEKAYRPSHRASVLGSIIHDASYYALVELKGTEFILKKILDSCCDPHGPGPGSKRYCTGLRSLDIRFYKPGAYPYELIAPITVIWQPLPLPSVAEPEPSKSTHEKMEVPAVDWPTSKRKRKNNKAKGKETEQEVPPNQETKRAVWLRVHPLAYEDVLSSLHKSASLVLEGAKRENDRKDFEVEIADMRGQVNVFEVMGPKSNQVIRGALSPVQDQRTEFKMFWSRLGNMQTSGELSRGTIIGFKVADPRLKFPPKNTKAQIPTSDHIPATTVFPSIQLAQSEIWDESVRSDLTKPRYRKKDLDDRRSKVTPISSNTFSSHVIPISQLLIPGTRLTVERKDDRVPILLIQRSLEIDSQSTSHCKSETQGIHGWTIIVPAGWSMAFFSSLIFTGTRVGGQRERQTQAFEAGVPYFPRDLPTSTGYDSYASMREKDEKGRWQRKPPAKRPNFDKLGTSSPWRADWETVLGLPPREPTIDMDEDEEGQLEREVDDHLVTTQREPPVPDADPVETGPRIWLLSGSEAPTVVSNISRLFNHNAGLLQEINRLRGKRGHEPLDASIKGDDLMRGALVSVRVKICKRGAPEDLAMIYSICDIEAKRWEKVLRSPNAQLDAYNPETPEEIALYEIVPPTSSIIGYITTGHFSLSQGRGFGIGAISLAKLLLLQEQSQR</sequence>
<proteinExistence type="predicted"/>
<evidence type="ECO:0000313" key="9">
    <source>
        <dbReference type="Proteomes" id="UP000717328"/>
    </source>
</evidence>
<dbReference type="InterPro" id="IPR012590">
    <property type="entry name" value="POPLD_dom"/>
</dbReference>
<feature type="compositionally biased region" description="Basic and acidic residues" evidence="4">
    <location>
        <begin position="226"/>
        <end position="236"/>
    </location>
</feature>
<gene>
    <name evidence="8" type="ORF">H0H81_001464</name>
</gene>
<dbReference type="EMBL" id="JABCKI010005777">
    <property type="protein sequence ID" value="KAG5638168.1"/>
    <property type="molecule type" value="Genomic_DNA"/>
</dbReference>
<organism evidence="8 9">
    <name type="scientific">Sphagnurus paluster</name>
    <dbReference type="NCBI Taxonomy" id="117069"/>
    <lineage>
        <taxon>Eukaryota</taxon>
        <taxon>Fungi</taxon>
        <taxon>Dikarya</taxon>
        <taxon>Basidiomycota</taxon>
        <taxon>Agaricomycotina</taxon>
        <taxon>Agaricomycetes</taxon>
        <taxon>Agaricomycetidae</taxon>
        <taxon>Agaricales</taxon>
        <taxon>Tricholomatineae</taxon>
        <taxon>Lyophyllaceae</taxon>
        <taxon>Sphagnurus</taxon>
    </lineage>
</organism>